<dbReference type="InterPro" id="IPR047575">
    <property type="entry name" value="Sm"/>
</dbReference>
<gene>
    <name evidence="2" type="ORF">APZ42_018497</name>
</gene>
<comment type="similarity">
    <text evidence="1">Belongs to the snRNP Sm proteins family.</text>
</comment>
<name>A0A164Z295_9CRUS</name>
<keyword evidence="2" id="KW-0808">Transferase</keyword>
<dbReference type="OrthoDB" id="368909at2759"/>
<sequence>MRHLSLTYEAFGRSKKMEECQSKLENIAMVDISKEASKEKELTAKVKSSGRLKLESWLNACMKIEIEDGRTLVGQFLCTDRDCNIILGSCYEYPPPDDNIAEEPRVLGLAMVPGKYIVSISIDDLMVHNSPYIT</sequence>
<dbReference type="FunFam" id="2.30.30.100:FF:000028">
    <property type="entry name" value="N-alpha-acetyltransferase 38, NatC auxiliary subunit"/>
    <property type="match status" value="1"/>
</dbReference>
<proteinExistence type="inferred from homology"/>
<evidence type="ECO:0000256" key="1">
    <source>
        <dbReference type="ARBA" id="ARBA00006850"/>
    </source>
</evidence>
<dbReference type="AlphaFoldDB" id="A0A164Z295"/>
<dbReference type="InterPro" id="IPR034110">
    <property type="entry name" value="LSMD1_Sm"/>
</dbReference>
<dbReference type="Pfam" id="PF01423">
    <property type="entry name" value="LSM"/>
    <property type="match status" value="1"/>
</dbReference>
<dbReference type="SUPFAM" id="SSF50182">
    <property type="entry name" value="Sm-like ribonucleoproteins"/>
    <property type="match status" value="1"/>
</dbReference>
<dbReference type="GO" id="GO:0003723">
    <property type="term" value="F:RNA binding"/>
    <property type="evidence" value="ECO:0007669"/>
    <property type="project" value="InterPro"/>
</dbReference>
<dbReference type="PROSITE" id="PS52002">
    <property type="entry name" value="SM"/>
    <property type="match status" value="1"/>
</dbReference>
<reference evidence="2 3" key="1">
    <citation type="submission" date="2016-03" db="EMBL/GenBank/DDBJ databases">
        <title>EvidentialGene: Evidence-directed Construction of Genes on Genomes.</title>
        <authorList>
            <person name="Gilbert D.G."/>
            <person name="Choi J.-H."/>
            <person name="Mockaitis K."/>
            <person name="Colbourne J."/>
            <person name="Pfrender M."/>
        </authorList>
    </citation>
    <scope>NUCLEOTIDE SEQUENCE [LARGE SCALE GENOMIC DNA]</scope>
    <source>
        <strain evidence="2 3">Xinb3</strain>
        <tissue evidence="2">Complete organism</tissue>
    </source>
</reference>
<accession>A0A164Z295</accession>
<keyword evidence="3" id="KW-1185">Reference proteome</keyword>
<dbReference type="STRING" id="35525.A0A164Z295"/>
<dbReference type="EMBL" id="LRGB01000818">
    <property type="protein sequence ID" value="KZS15864.1"/>
    <property type="molecule type" value="Genomic_DNA"/>
</dbReference>
<evidence type="ECO:0000313" key="2">
    <source>
        <dbReference type="EMBL" id="KZS15864.1"/>
    </source>
</evidence>
<dbReference type="CDD" id="cd06168">
    <property type="entry name" value="LSMD1"/>
    <property type="match status" value="1"/>
</dbReference>
<dbReference type="InterPro" id="IPR050914">
    <property type="entry name" value="snRNP_SmB/NAA38-like"/>
</dbReference>
<organism evidence="2 3">
    <name type="scientific">Daphnia magna</name>
    <dbReference type="NCBI Taxonomy" id="35525"/>
    <lineage>
        <taxon>Eukaryota</taxon>
        <taxon>Metazoa</taxon>
        <taxon>Ecdysozoa</taxon>
        <taxon>Arthropoda</taxon>
        <taxon>Crustacea</taxon>
        <taxon>Branchiopoda</taxon>
        <taxon>Diplostraca</taxon>
        <taxon>Cladocera</taxon>
        <taxon>Anomopoda</taxon>
        <taxon>Daphniidae</taxon>
        <taxon>Daphnia</taxon>
    </lineage>
</organism>
<dbReference type="PANTHER" id="PTHR10701">
    <property type="entry name" value="SMALL NUCLEAR RIBONUCLEOPROTEIN-ASSOCIATED PROTEIN B AND N"/>
    <property type="match status" value="1"/>
</dbReference>
<dbReference type="GO" id="GO:0031417">
    <property type="term" value="C:NatC complex"/>
    <property type="evidence" value="ECO:0007669"/>
    <property type="project" value="InterPro"/>
</dbReference>
<dbReference type="SMART" id="SM00651">
    <property type="entry name" value="Sm"/>
    <property type="match status" value="1"/>
</dbReference>
<comment type="caution">
    <text evidence="2">The sequence shown here is derived from an EMBL/GenBank/DDBJ whole genome shotgun (WGS) entry which is preliminary data.</text>
</comment>
<dbReference type="Proteomes" id="UP000076858">
    <property type="component" value="Unassembled WGS sequence"/>
</dbReference>
<evidence type="ECO:0000313" key="3">
    <source>
        <dbReference type="Proteomes" id="UP000076858"/>
    </source>
</evidence>
<dbReference type="PANTHER" id="PTHR10701:SF5">
    <property type="entry name" value="N-ALPHA-ACETYLTRANSFERASE 38, NATC AUXILIARY SUBUNIT"/>
    <property type="match status" value="1"/>
</dbReference>
<dbReference type="InterPro" id="IPR001163">
    <property type="entry name" value="Sm_dom_euk/arc"/>
</dbReference>
<dbReference type="Gene3D" id="2.30.30.100">
    <property type="match status" value="1"/>
</dbReference>
<dbReference type="GO" id="GO:0016740">
    <property type="term" value="F:transferase activity"/>
    <property type="evidence" value="ECO:0007669"/>
    <property type="project" value="UniProtKB-KW"/>
</dbReference>
<protein>
    <submittedName>
        <fullName evidence="2">N-alpha-acetyltransferase 38, NatC auxiliary subunit</fullName>
    </submittedName>
</protein>
<dbReference type="InterPro" id="IPR010920">
    <property type="entry name" value="LSM_dom_sf"/>
</dbReference>